<keyword evidence="1" id="KW-1133">Transmembrane helix</keyword>
<dbReference type="GO" id="GO:0004713">
    <property type="term" value="F:protein tyrosine kinase activity"/>
    <property type="evidence" value="ECO:0007669"/>
    <property type="project" value="TreeGrafter"/>
</dbReference>
<feature type="domain" description="Tyrosine-protein kinase G-rich" evidence="2">
    <location>
        <begin position="256"/>
        <end position="331"/>
    </location>
</feature>
<accession>A0A1E3X4A8</accession>
<proteinExistence type="predicted"/>
<dbReference type="GO" id="GO:0005886">
    <property type="term" value="C:plasma membrane"/>
    <property type="evidence" value="ECO:0007669"/>
    <property type="project" value="TreeGrafter"/>
</dbReference>
<keyword evidence="1" id="KW-0812">Transmembrane</keyword>
<feature type="transmembrane region" description="Helical" evidence="1">
    <location>
        <begin position="312"/>
        <end position="330"/>
    </location>
</feature>
<evidence type="ECO:0000313" key="4">
    <source>
        <dbReference type="Proteomes" id="UP000094056"/>
    </source>
</evidence>
<dbReference type="PANTHER" id="PTHR32309:SF13">
    <property type="entry name" value="FERRIC ENTEROBACTIN TRANSPORT PROTEIN FEPE"/>
    <property type="match status" value="1"/>
</dbReference>
<evidence type="ECO:0000313" key="3">
    <source>
        <dbReference type="EMBL" id="ODS30389.1"/>
    </source>
</evidence>
<name>A0A1E3X4A8_9BACT</name>
<dbReference type="Proteomes" id="UP000094056">
    <property type="component" value="Unassembled WGS sequence"/>
</dbReference>
<evidence type="ECO:0000259" key="2">
    <source>
        <dbReference type="Pfam" id="PF13807"/>
    </source>
</evidence>
<dbReference type="EMBL" id="MAYW01000233">
    <property type="protein sequence ID" value="ODS30389.1"/>
    <property type="molecule type" value="Genomic_DNA"/>
</dbReference>
<sequence length="336" mass="38080">KSSAVLMPPSSESGVGILGALSDLPVGDFLSKADDATMSFIAILKSRTVMENVIDKYDLVNFYGVENIEEALESLGDNVSFEVEDEGTIRISANVATPWLHPEKEEEIAKELSADIANYFVKQLDVVNKGLKTQQASFQRIFIGERYKQNIEDLKNAEDRLKTFQEEHKMIALPEQTKAAIEVAATIKGQILSNDVQLGVMTTMLIPGHPEIERIKKETEELQLQLKQMDYGSDVSQSDQDKLFPVFSEVPELGIQLIRLQRDVEIQNTLFAFLTQQYEEAKIQEAKDTPTVQVLDQAKIPYKKYKPSRTRIAIVGFVLSLIGSMYFYYFKMRWYS</sequence>
<feature type="non-terminal residue" evidence="3">
    <location>
        <position position="1"/>
    </location>
</feature>
<protein>
    <submittedName>
        <fullName evidence="3">Lipopolysaccharide biosynthesis protein</fullName>
    </submittedName>
</protein>
<dbReference type="InterPro" id="IPR032807">
    <property type="entry name" value="GNVR"/>
</dbReference>
<dbReference type="AlphaFoldDB" id="A0A1E3X4A8"/>
<comment type="caution">
    <text evidence="3">The sequence shown here is derived from an EMBL/GenBank/DDBJ whole genome shotgun (WGS) entry which is preliminary data.</text>
</comment>
<gene>
    <name evidence="3" type="ORF">SCARUB_04498</name>
</gene>
<reference evidence="3 4" key="1">
    <citation type="submission" date="2016-07" db="EMBL/GenBank/DDBJ databases">
        <title>Draft genome of Scalindua rubra, obtained from a brine-seawater interface in the Red Sea, sheds light on salt adaptation in anammox bacteria.</title>
        <authorList>
            <person name="Speth D.R."/>
            <person name="Lagkouvardos I."/>
            <person name="Wang Y."/>
            <person name="Qian P.-Y."/>
            <person name="Dutilh B.E."/>
            <person name="Jetten M.S."/>
        </authorList>
    </citation>
    <scope>NUCLEOTIDE SEQUENCE [LARGE SCALE GENOMIC DNA]</scope>
    <source>
        <strain evidence="3">BSI-1</strain>
    </source>
</reference>
<dbReference type="InterPro" id="IPR050445">
    <property type="entry name" value="Bact_polysacc_biosynth/exp"/>
</dbReference>
<keyword evidence="1" id="KW-0472">Membrane</keyword>
<evidence type="ECO:0000256" key="1">
    <source>
        <dbReference type="SAM" id="Phobius"/>
    </source>
</evidence>
<organism evidence="3 4">
    <name type="scientific">Candidatus Scalindua rubra</name>
    <dbReference type="NCBI Taxonomy" id="1872076"/>
    <lineage>
        <taxon>Bacteria</taxon>
        <taxon>Pseudomonadati</taxon>
        <taxon>Planctomycetota</taxon>
        <taxon>Candidatus Brocadiia</taxon>
        <taxon>Candidatus Brocadiales</taxon>
        <taxon>Candidatus Scalinduaceae</taxon>
        <taxon>Candidatus Scalindua</taxon>
    </lineage>
</organism>
<dbReference type="PANTHER" id="PTHR32309">
    <property type="entry name" value="TYROSINE-PROTEIN KINASE"/>
    <property type="match status" value="1"/>
</dbReference>
<dbReference type="Pfam" id="PF13807">
    <property type="entry name" value="GNVR"/>
    <property type="match status" value="1"/>
</dbReference>